<dbReference type="CDD" id="cd09272">
    <property type="entry name" value="RNase_HI_RT_Ty1"/>
    <property type="match status" value="1"/>
</dbReference>
<dbReference type="OMA" id="TDSEYHA"/>
<dbReference type="PANTHER" id="PTHR11439:SF467">
    <property type="entry name" value="INTEGRASE CATALYTIC DOMAIN-CONTAINING PROTEIN"/>
    <property type="match status" value="1"/>
</dbReference>
<keyword evidence="1" id="KW-1185">Reference proteome</keyword>
<dbReference type="RefSeq" id="XP_019051990.1">
    <property type="nucleotide sequence ID" value="XM_019196445.1"/>
</dbReference>
<dbReference type="Proteomes" id="UP000189703">
    <property type="component" value="Unplaced"/>
</dbReference>
<dbReference type="KEGG" id="nnu:109114187"/>
<protein>
    <submittedName>
        <fullName evidence="2">Uncharacterized protein LOC109114187</fullName>
    </submittedName>
</protein>
<organism evidence="1 2">
    <name type="scientific">Nelumbo nucifera</name>
    <name type="common">Sacred lotus</name>
    <dbReference type="NCBI Taxonomy" id="4432"/>
    <lineage>
        <taxon>Eukaryota</taxon>
        <taxon>Viridiplantae</taxon>
        <taxon>Streptophyta</taxon>
        <taxon>Embryophyta</taxon>
        <taxon>Tracheophyta</taxon>
        <taxon>Spermatophyta</taxon>
        <taxon>Magnoliopsida</taxon>
        <taxon>Proteales</taxon>
        <taxon>Nelumbonaceae</taxon>
        <taxon>Nelumbo</taxon>
    </lineage>
</organism>
<dbReference type="InterPro" id="IPR043502">
    <property type="entry name" value="DNA/RNA_pol_sf"/>
</dbReference>
<dbReference type="OrthoDB" id="1720111at2759"/>
<dbReference type="AlphaFoldDB" id="A0A1U8Q1S3"/>
<sequence>MEVIRTPNGLFLSQSKYILDLLDKVHLAGAKPLSTQAATTTPTRDDPFADVPLYRQIVGTLQYLSFTKLDISYSVNQVCQFMHSPIISDRTAVKRIVKYLKHNVDFGLAIVSSTSLSLHALSDATWAGCKSDRKSQTGYCIYLGGNLISWASKKQSTISRSSTKAEYCSVATTTSKVLWHKSLFLELGIPLTDVVL</sequence>
<evidence type="ECO:0000313" key="2">
    <source>
        <dbReference type="RefSeq" id="XP_019051990.1"/>
    </source>
</evidence>
<proteinExistence type="predicted"/>
<dbReference type="SUPFAM" id="SSF56672">
    <property type="entry name" value="DNA/RNA polymerases"/>
    <property type="match status" value="1"/>
</dbReference>
<evidence type="ECO:0000313" key="1">
    <source>
        <dbReference type="Proteomes" id="UP000189703"/>
    </source>
</evidence>
<name>A0A1U8Q1S3_NELNU</name>
<accession>A0A1U8Q1S3</accession>
<dbReference type="GeneID" id="109114187"/>
<dbReference type="PANTHER" id="PTHR11439">
    <property type="entry name" value="GAG-POL-RELATED RETROTRANSPOSON"/>
    <property type="match status" value="1"/>
</dbReference>
<gene>
    <name evidence="2" type="primary">LOC109114187</name>
</gene>
<dbReference type="STRING" id="4432.A0A1U8Q1S3"/>
<dbReference type="InParanoid" id="A0A1U8Q1S3"/>
<reference evidence="2" key="1">
    <citation type="submission" date="2025-08" db="UniProtKB">
        <authorList>
            <consortium name="RefSeq"/>
        </authorList>
    </citation>
    <scope>IDENTIFICATION</scope>
</reference>